<dbReference type="EMBL" id="CM020618">
    <property type="protein sequence ID" value="KAK1861488.1"/>
    <property type="molecule type" value="Genomic_DNA"/>
</dbReference>
<comment type="caution">
    <text evidence="1">The sequence shown here is derived from an EMBL/GenBank/DDBJ whole genome shotgun (WGS) entry which is preliminary data.</text>
</comment>
<evidence type="ECO:0000313" key="1">
    <source>
        <dbReference type="EMBL" id="KAK1861488.1"/>
    </source>
</evidence>
<reference evidence="1" key="1">
    <citation type="submission" date="2019-11" db="EMBL/GenBank/DDBJ databases">
        <title>Nori genome reveals adaptations in red seaweeds to the harsh intertidal environment.</title>
        <authorList>
            <person name="Wang D."/>
            <person name="Mao Y."/>
        </authorList>
    </citation>
    <scope>NUCLEOTIDE SEQUENCE</scope>
    <source>
        <tissue evidence="1">Gametophyte</tissue>
    </source>
</reference>
<gene>
    <name evidence="1" type="ORF">I4F81_004072</name>
</gene>
<protein>
    <submittedName>
        <fullName evidence="1">Uncharacterized protein</fullName>
    </submittedName>
</protein>
<dbReference type="Proteomes" id="UP000798662">
    <property type="component" value="Chromosome 1"/>
</dbReference>
<organism evidence="1 2">
    <name type="scientific">Pyropia yezoensis</name>
    <name type="common">Susabi-nori</name>
    <name type="synonym">Porphyra yezoensis</name>
    <dbReference type="NCBI Taxonomy" id="2788"/>
    <lineage>
        <taxon>Eukaryota</taxon>
        <taxon>Rhodophyta</taxon>
        <taxon>Bangiophyceae</taxon>
        <taxon>Bangiales</taxon>
        <taxon>Bangiaceae</taxon>
        <taxon>Pyropia</taxon>
    </lineage>
</organism>
<keyword evidence="2" id="KW-1185">Reference proteome</keyword>
<accession>A0ACC3BUB0</accession>
<name>A0ACC3BUB0_PYRYE</name>
<sequence>MMDRLSAIWYVPSQRIRVVSEVRCLEPCDCVGGYLRGRRVAPVFLPHSPFSCFATAEQEPLLPPLVCSTLSVAAMAPPPAPAQTADGSGGASLFSPTTRALFYNYKAASVQRMLDFDYVCRRSAPSVAAVITPGAPAGGFVKAFFGSTEVALPVFPTTAAAAAAAPDADVFINFASYRSAYASSLTAVQVPSIRTLVIIAEGVPERHTKMLIAAAAAAGKTIIGPATVGGVQAGAFKIGDAAGTVDNIVTCKLHRPGSVGFVSKSGGLSNEMYNVLARTTDGLFEGIAVGGDAYPGTTLADHVRRFQALPQVKLIVVLGELGGDDEYIIADELAAGSITKPLVAWVSGTCAPWFNAAEVQFGHAGAKSTSANDADGSGNARDGSASTKLAALRAAGATVPESFEGFADAISGAYAKLQAAGEVGDKDAADASVAPRALPADYPSALRSGAVRKTTNIVCTISDDRGEEPTYASVPLSELMTPSYGVGDALSLLWFKKLLPPWASRFIELVLVTAADHGPCVSGAHNTIVAARAGKDLISSLCSGLLTIGPRFGGAVDAAAIAFKDAQERGVPPDEFVEGLKKCGRRVEGIGHRIKTAENRDKRVELLSRYAAEAFPSTHVLAYAKSVEAYTLTKASNLVLNIDGCIGALFVDMLMTADQFSPAEVDEVLELGALNGIFVVSRSIGLVGHALDQRRMKQPLYRHPWDDVLYASPERPPPREHYVQATAAAAAAAAANGAAGEGLDD</sequence>
<evidence type="ECO:0000313" key="2">
    <source>
        <dbReference type="Proteomes" id="UP000798662"/>
    </source>
</evidence>
<proteinExistence type="predicted"/>